<dbReference type="HOGENOM" id="CLU_057102_1_0_0"/>
<sequence length="369" mass="40315" precursor="true">MPSPLIILGASTRALAQSAVRAGYEPWCVDLFADQDLRALAPVVQIQRYPTEFLRAIDQAPEAPWIYTGGLENYPLLIERMARKRRLLGNHPETLRAVRSPTLVQQMASRAGLRALDVRFAADQLAGSQQRYLVKPLRSAGGLAIRSLTTSETIPRRCFAQEHAEGESLAILVVVSRGGVQLLGATRQLHEQAHPRGAYVYAGSIGPLSLTEVETTQIRSFVKLFAAEHRLVGIVGIDCIRTSSGLAVVEINPRYTASVEILERATGVPALDWHCRACGGDLDVASLTIADRADRRIVGKQIVYATESCAASSDLSLRDDWADVPHPLEQFAAGMPLLTVFAEGTSMLEVQQQLARKSDEARRLFSPSK</sequence>
<dbReference type="Gene3D" id="3.30.470.20">
    <property type="entry name" value="ATP-grasp fold, B domain"/>
    <property type="match status" value="1"/>
</dbReference>
<dbReference type="InterPro" id="IPR003806">
    <property type="entry name" value="ATP-grasp_PylC-type"/>
</dbReference>
<dbReference type="GO" id="GO:0046872">
    <property type="term" value="F:metal ion binding"/>
    <property type="evidence" value="ECO:0007669"/>
    <property type="project" value="InterPro"/>
</dbReference>
<name>D2R4S4_PIRSD</name>
<dbReference type="KEGG" id="psl:Psta_2471"/>
<dbReference type="EMBL" id="CP001848">
    <property type="protein sequence ID" value="ADB17140.1"/>
    <property type="molecule type" value="Genomic_DNA"/>
</dbReference>
<protein>
    <recommendedName>
        <fullName evidence="1">ATP-grasp fold PylC-type domain-containing protein</fullName>
    </recommendedName>
</protein>
<dbReference type="SUPFAM" id="SSF56059">
    <property type="entry name" value="Glutathione synthetase ATP-binding domain-like"/>
    <property type="match status" value="1"/>
</dbReference>
<evidence type="ECO:0000313" key="3">
    <source>
        <dbReference type="Proteomes" id="UP000001887"/>
    </source>
</evidence>
<reference evidence="2 3" key="1">
    <citation type="journal article" date="2009" name="Stand. Genomic Sci.">
        <title>Complete genome sequence of Pirellula staleyi type strain (ATCC 27377).</title>
        <authorList>
            <person name="Clum A."/>
            <person name="Tindall B.J."/>
            <person name="Sikorski J."/>
            <person name="Ivanova N."/>
            <person name="Mavrommatis K."/>
            <person name="Lucas S."/>
            <person name="Glavina del Rio T."/>
            <person name="Nolan M."/>
            <person name="Chen F."/>
            <person name="Tice H."/>
            <person name="Pitluck S."/>
            <person name="Cheng J.F."/>
            <person name="Chertkov O."/>
            <person name="Brettin T."/>
            <person name="Han C."/>
            <person name="Detter J.C."/>
            <person name="Kuske C."/>
            <person name="Bruce D."/>
            <person name="Goodwin L."/>
            <person name="Ovchinikova G."/>
            <person name="Pati A."/>
            <person name="Mikhailova N."/>
            <person name="Chen A."/>
            <person name="Palaniappan K."/>
            <person name="Land M."/>
            <person name="Hauser L."/>
            <person name="Chang Y.J."/>
            <person name="Jeffries C.D."/>
            <person name="Chain P."/>
            <person name="Rohde M."/>
            <person name="Goker M."/>
            <person name="Bristow J."/>
            <person name="Eisen J.A."/>
            <person name="Markowitz V."/>
            <person name="Hugenholtz P."/>
            <person name="Kyrpides N.C."/>
            <person name="Klenk H.P."/>
            <person name="Lapidus A."/>
        </authorList>
    </citation>
    <scope>NUCLEOTIDE SEQUENCE [LARGE SCALE GENOMIC DNA]</scope>
    <source>
        <strain evidence="3">ATCC 27377 / DSM 6068 / ICPB 4128</strain>
    </source>
</reference>
<evidence type="ECO:0000313" key="2">
    <source>
        <dbReference type="EMBL" id="ADB17140.1"/>
    </source>
</evidence>
<proteinExistence type="predicted"/>
<evidence type="ECO:0000259" key="1">
    <source>
        <dbReference type="Pfam" id="PF02655"/>
    </source>
</evidence>
<feature type="domain" description="ATP-grasp fold PylC-type" evidence="1">
    <location>
        <begin position="122"/>
        <end position="258"/>
    </location>
</feature>
<dbReference type="OrthoDB" id="1804072at2"/>
<dbReference type="Pfam" id="PF02655">
    <property type="entry name" value="ATP-grasp_3"/>
    <property type="match status" value="1"/>
</dbReference>
<gene>
    <name evidence="2" type="ordered locus">Psta_2471</name>
</gene>
<organism evidence="2 3">
    <name type="scientific">Pirellula staleyi (strain ATCC 27377 / DSM 6068 / ICPB 4128)</name>
    <name type="common">Pirella staleyi</name>
    <dbReference type="NCBI Taxonomy" id="530564"/>
    <lineage>
        <taxon>Bacteria</taxon>
        <taxon>Pseudomonadati</taxon>
        <taxon>Planctomycetota</taxon>
        <taxon>Planctomycetia</taxon>
        <taxon>Pirellulales</taxon>
        <taxon>Pirellulaceae</taxon>
        <taxon>Pirellula</taxon>
    </lineage>
</organism>
<dbReference type="eggNOG" id="COG2232">
    <property type="taxonomic scope" value="Bacteria"/>
</dbReference>
<accession>D2R4S4</accession>
<dbReference type="GO" id="GO:0005524">
    <property type="term" value="F:ATP binding"/>
    <property type="evidence" value="ECO:0007669"/>
    <property type="project" value="InterPro"/>
</dbReference>
<dbReference type="STRING" id="530564.Psta_2471"/>
<dbReference type="AlphaFoldDB" id="D2R4S4"/>
<dbReference type="Proteomes" id="UP000001887">
    <property type="component" value="Chromosome"/>
</dbReference>
<keyword evidence="3" id="KW-1185">Reference proteome</keyword>